<evidence type="ECO:0000313" key="2">
    <source>
        <dbReference type="EMBL" id="KAG7311896.1"/>
    </source>
</evidence>
<feature type="region of interest" description="Disordered" evidence="1">
    <location>
        <begin position="203"/>
        <end position="236"/>
    </location>
</feature>
<evidence type="ECO:0000313" key="3">
    <source>
        <dbReference type="Proteomes" id="UP000823941"/>
    </source>
</evidence>
<comment type="caution">
    <text evidence="2">The sequence shown here is derived from an EMBL/GenBank/DDBJ whole genome shotgun (WGS) entry which is preliminary data.</text>
</comment>
<proteinExistence type="predicted"/>
<gene>
    <name evidence="2" type="ORF">JYU34_002981</name>
</gene>
<keyword evidence="3" id="KW-1185">Reference proteome</keyword>
<evidence type="ECO:0000256" key="1">
    <source>
        <dbReference type="SAM" id="MobiDB-lite"/>
    </source>
</evidence>
<dbReference type="EMBL" id="JAHIBW010000004">
    <property type="protein sequence ID" value="KAG7311896.1"/>
    <property type="molecule type" value="Genomic_DNA"/>
</dbReference>
<accession>A0ABQ7R3N7</accession>
<name>A0ABQ7R3N7_PLUXY</name>
<organism evidence="2 3">
    <name type="scientific">Plutella xylostella</name>
    <name type="common">Diamondback moth</name>
    <name type="synonym">Plutella maculipennis</name>
    <dbReference type="NCBI Taxonomy" id="51655"/>
    <lineage>
        <taxon>Eukaryota</taxon>
        <taxon>Metazoa</taxon>
        <taxon>Ecdysozoa</taxon>
        <taxon>Arthropoda</taxon>
        <taxon>Hexapoda</taxon>
        <taxon>Insecta</taxon>
        <taxon>Pterygota</taxon>
        <taxon>Neoptera</taxon>
        <taxon>Endopterygota</taxon>
        <taxon>Lepidoptera</taxon>
        <taxon>Glossata</taxon>
        <taxon>Ditrysia</taxon>
        <taxon>Yponomeutoidea</taxon>
        <taxon>Plutellidae</taxon>
        <taxon>Plutella</taxon>
    </lineage>
</organism>
<feature type="region of interest" description="Disordered" evidence="1">
    <location>
        <begin position="143"/>
        <end position="175"/>
    </location>
</feature>
<sequence>MQQYEQTIMNLRNEMNQCHCRDASPIVKKDAEIMTTDCSLQRESSSSSIRTLRQVNVALSEEAHALRRVCAALDQQCRAAVTRAQFKDDLIREMRRQLKQAKAKLKEESFPRNFSKDLVESGDHEFVRQSAHGGDTARVRRATPRRGVHAAMDTPQQPESGSEGRGHRLAAGDDGMSVGSCPRALSILGQQWTRPARRCKGVWVRRGGRGGGGLDSPEDCDQYSCDLGDGEDSVDE</sequence>
<protein>
    <submittedName>
        <fullName evidence="2">Uncharacterized protein</fullName>
    </submittedName>
</protein>
<dbReference type="Proteomes" id="UP000823941">
    <property type="component" value="Chromosome 4"/>
</dbReference>
<reference evidence="2 3" key="1">
    <citation type="submission" date="2021-06" db="EMBL/GenBank/DDBJ databases">
        <title>A haploid diamondback moth (Plutella xylostella L.) genome assembly resolves 31 chromosomes and identifies a diamide resistance mutation.</title>
        <authorList>
            <person name="Ward C.M."/>
            <person name="Perry K.D."/>
            <person name="Baker G."/>
            <person name="Powis K."/>
            <person name="Heckel D.G."/>
            <person name="Baxter S.W."/>
        </authorList>
    </citation>
    <scope>NUCLEOTIDE SEQUENCE [LARGE SCALE GENOMIC DNA]</scope>
    <source>
        <strain evidence="2 3">LV</strain>
        <tissue evidence="2">Single pupa</tissue>
    </source>
</reference>